<protein>
    <submittedName>
        <fullName evidence="2">Uncharacterized protein</fullName>
    </submittedName>
</protein>
<name>A0A9I9EHW2_CUCME</name>
<dbReference type="AlphaFoldDB" id="A0A9I9EHW2"/>
<sequence>MIEVGNSKETVLSFTLLLFAFFTHPFPDPTCKADSNYFPMHFEAIKTHNGKETELKVFFFPFSQEQNSRYHNQVKYKQQQNHRAKSKN</sequence>
<evidence type="ECO:0000256" key="1">
    <source>
        <dbReference type="SAM" id="SignalP"/>
    </source>
</evidence>
<reference evidence="2" key="1">
    <citation type="submission" date="2023-03" db="UniProtKB">
        <authorList>
            <consortium name="EnsemblPlants"/>
        </authorList>
    </citation>
    <scope>IDENTIFICATION</scope>
</reference>
<feature type="signal peptide" evidence="1">
    <location>
        <begin position="1"/>
        <end position="25"/>
    </location>
</feature>
<keyword evidence="1" id="KW-0732">Signal</keyword>
<evidence type="ECO:0000313" key="2">
    <source>
        <dbReference type="EnsemblPlants" id="MELO3C034015.2.1"/>
    </source>
</evidence>
<feature type="chain" id="PRO_5039955581" evidence="1">
    <location>
        <begin position="26"/>
        <end position="88"/>
    </location>
</feature>
<proteinExistence type="predicted"/>
<dbReference type="Gramene" id="MELO3C034015.2.1">
    <property type="protein sequence ID" value="MELO3C034015.2.1"/>
    <property type="gene ID" value="MELO3C034015.2"/>
</dbReference>
<organism evidence="2">
    <name type="scientific">Cucumis melo</name>
    <name type="common">Muskmelon</name>
    <dbReference type="NCBI Taxonomy" id="3656"/>
    <lineage>
        <taxon>Eukaryota</taxon>
        <taxon>Viridiplantae</taxon>
        <taxon>Streptophyta</taxon>
        <taxon>Embryophyta</taxon>
        <taxon>Tracheophyta</taxon>
        <taxon>Spermatophyta</taxon>
        <taxon>Magnoliopsida</taxon>
        <taxon>eudicotyledons</taxon>
        <taxon>Gunneridae</taxon>
        <taxon>Pentapetalae</taxon>
        <taxon>rosids</taxon>
        <taxon>fabids</taxon>
        <taxon>Cucurbitales</taxon>
        <taxon>Cucurbitaceae</taxon>
        <taxon>Benincaseae</taxon>
        <taxon>Cucumis</taxon>
    </lineage>
</organism>
<accession>A0A9I9EHW2</accession>
<dbReference type="EnsemblPlants" id="MELO3C034015.2.1">
    <property type="protein sequence ID" value="MELO3C034015.2.1"/>
    <property type="gene ID" value="MELO3C034015.2"/>
</dbReference>